<evidence type="ECO:0000313" key="1">
    <source>
        <dbReference type="EMBL" id="GHF39797.1"/>
    </source>
</evidence>
<organism evidence="1 2">
    <name type="scientific">Amycolatopsis bartoniae</name>
    <dbReference type="NCBI Taxonomy" id="941986"/>
    <lineage>
        <taxon>Bacteria</taxon>
        <taxon>Bacillati</taxon>
        <taxon>Actinomycetota</taxon>
        <taxon>Actinomycetes</taxon>
        <taxon>Pseudonocardiales</taxon>
        <taxon>Pseudonocardiaceae</taxon>
        <taxon>Amycolatopsis</taxon>
    </lineage>
</organism>
<proteinExistence type="predicted"/>
<reference evidence="1" key="2">
    <citation type="submission" date="2020-09" db="EMBL/GenBank/DDBJ databases">
        <authorList>
            <person name="Sun Q."/>
            <person name="Zhou Y."/>
        </authorList>
    </citation>
    <scope>NUCLEOTIDE SEQUENCE</scope>
    <source>
        <strain evidence="1">CGMCC 4.7679</strain>
    </source>
</reference>
<accession>A0A8H9IQU8</accession>
<protein>
    <submittedName>
        <fullName evidence="1">Uncharacterized protein</fullName>
    </submittedName>
</protein>
<evidence type="ECO:0000313" key="2">
    <source>
        <dbReference type="Proteomes" id="UP000658656"/>
    </source>
</evidence>
<reference evidence="1" key="1">
    <citation type="journal article" date="2014" name="Int. J. Syst. Evol. Microbiol.">
        <title>Complete genome sequence of Corynebacterium casei LMG S-19264T (=DSM 44701T), isolated from a smear-ripened cheese.</title>
        <authorList>
            <consortium name="US DOE Joint Genome Institute (JGI-PGF)"/>
            <person name="Walter F."/>
            <person name="Albersmeier A."/>
            <person name="Kalinowski J."/>
            <person name="Ruckert C."/>
        </authorList>
    </citation>
    <scope>NUCLEOTIDE SEQUENCE</scope>
    <source>
        <strain evidence="1">CGMCC 4.7679</strain>
    </source>
</reference>
<gene>
    <name evidence="1" type="ORF">GCM10017566_11430</name>
</gene>
<sequence length="171" mass="18546">MTPVLELTDRTTKPGTKLKFGEQAVVPFYSQYDKGLLGLSVTVETKPAPDADIDQLPLKDEDKAKLRGKMFFFVHETLTNLDGANFTGVYAPILNVSTRSGGFPGTLLGMADHSVSGCEDLAFAPEEFAAKGATFEGCRLYFGTSSDPVTSLTYTQKPYDSASSKAVTWRK</sequence>
<comment type="caution">
    <text evidence="1">The sequence shown here is derived from an EMBL/GenBank/DDBJ whole genome shotgun (WGS) entry which is preliminary data.</text>
</comment>
<dbReference type="EMBL" id="BNAV01000001">
    <property type="protein sequence ID" value="GHF39797.1"/>
    <property type="molecule type" value="Genomic_DNA"/>
</dbReference>
<keyword evidence="2" id="KW-1185">Reference proteome</keyword>
<dbReference type="AlphaFoldDB" id="A0A8H9IQU8"/>
<name>A0A8H9IQU8_9PSEU</name>
<dbReference type="Proteomes" id="UP000658656">
    <property type="component" value="Unassembled WGS sequence"/>
</dbReference>